<evidence type="ECO:0000313" key="3">
    <source>
        <dbReference type="Proteomes" id="UP000240904"/>
    </source>
</evidence>
<keyword evidence="1" id="KW-0732">Signal</keyword>
<accession>A0A2T3MYW0</accession>
<proteinExistence type="predicted"/>
<dbReference type="InterPro" id="IPR011990">
    <property type="entry name" value="TPR-like_helical_dom_sf"/>
</dbReference>
<feature type="chain" id="PRO_5015623977" evidence="1">
    <location>
        <begin position="30"/>
        <end position="215"/>
    </location>
</feature>
<sequence>MYDLKCKPTKLLSTIAVACTFGLSASVTAATLEDIQQQWSKCQYDVFNKDNKVACFEQVITDNQAALNKEPGRNDLKVWLAINKSSLAGAEGGLGALSLVKESKKLLEDVINKEPEVLDGSAFTSLGSLYYKVPGWPIGFGDDDMAETMLKKALAINPNGIDPNYFYGDFLAEDGRKAQAVTYLKKAQQAKPRLNRELADRGRQQEISNRLNDLQ</sequence>
<dbReference type="InterPro" id="IPR019734">
    <property type="entry name" value="TPR_rpt"/>
</dbReference>
<evidence type="ECO:0000256" key="1">
    <source>
        <dbReference type="SAM" id="SignalP"/>
    </source>
</evidence>
<dbReference type="RefSeq" id="WP_107283242.1">
    <property type="nucleotide sequence ID" value="NZ_PYMC01000006.1"/>
</dbReference>
<reference evidence="2 3" key="1">
    <citation type="submission" date="2018-03" db="EMBL/GenBank/DDBJ databases">
        <title>Whole genome sequencing of Histamine producing bacteria.</title>
        <authorList>
            <person name="Butler K."/>
        </authorList>
    </citation>
    <scope>NUCLEOTIDE SEQUENCE [LARGE SCALE GENOMIC DNA]</scope>
    <source>
        <strain evidence="2 3">DSM 16190</strain>
    </source>
</reference>
<comment type="caution">
    <text evidence="2">The sequence shown here is derived from an EMBL/GenBank/DDBJ whole genome shotgun (WGS) entry which is preliminary data.</text>
</comment>
<dbReference type="OrthoDB" id="9812424at2"/>
<dbReference type="Gene3D" id="1.25.40.10">
    <property type="entry name" value="Tetratricopeptide repeat domain"/>
    <property type="match status" value="1"/>
</dbReference>
<dbReference type="SUPFAM" id="SSF48452">
    <property type="entry name" value="TPR-like"/>
    <property type="match status" value="1"/>
</dbReference>
<dbReference type="AlphaFoldDB" id="A0A2T3MYW0"/>
<dbReference type="Pfam" id="PF13181">
    <property type="entry name" value="TPR_8"/>
    <property type="match status" value="1"/>
</dbReference>
<dbReference type="Proteomes" id="UP000240904">
    <property type="component" value="Unassembled WGS sequence"/>
</dbReference>
<gene>
    <name evidence="2" type="ORF">C9I89_10140</name>
</gene>
<organism evidence="2 3">
    <name type="scientific">Photobacterium lipolyticum</name>
    <dbReference type="NCBI Taxonomy" id="266810"/>
    <lineage>
        <taxon>Bacteria</taxon>
        <taxon>Pseudomonadati</taxon>
        <taxon>Pseudomonadota</taxon>
        <taxon>Gammaproteobacteria</taxon>
        <taxon>Vibrionales</taxon>
        <taxon>Vibrionaceae</taxon>
        <taxon>Photobacterium</taxon>
    </lineage>
</organism>
<name>A0A2T3MYW0_9GAMM</name>
<dbReference type="EMBL" id="PYMC01000006">
    <property type="protein sequence ID" value="PSW05141.1"/>
    <property type="molecule type" value="Genomic_DNA"/>
</dbReference>
<keyword evidence="3" id="KW-1185">Reference proteome</keyword>
<evidence type="ECO:0000313" key="2">
    <source>
        <dbReference type="EMBL" id="PSW05141.1"/>
    </source>
</evidence>
<feature type="signal peptide" evidence="1">
    <location>
        <begin position="1"/>
        <end position="29"/>
    </location>
</feature>
<protein>
    <submittedName>
        <fullName evidence="2">Uncharacterized protein</fullName>
    </submittedName>
</protein>